<sequence length="63" mass="6640">MYSNIECNAPANCPCPELWGLTAQHLSSPESCEKTLGFHAFKGAKQVSPTSSARKACAFPAPG</sequence>
<evidence type="ECO:0000313" key="1">
    <source>
        <dbReference type="EMBL" id="KRY96242.1"/>
    </source>
</evidence>
<accession>A0A0V1GDT4</accession>
<evidence type="ECO:0000313" key="2">
    <source>
        <dbReference type="Proteomes" id="UP000055024"/>
    </source>
</evidence>
<organism evidence="1 2">
    <name type="scientific">Trichinella zimbabwensis</name>
    <dbReference type="NCBI Taxonomy" id="268475"/>
    <lineage>
        <taxon>Eukaryota</taxon>
        <taxon>Metazoa</taxon>
        <taxon>Ecdysozoa</taxon>
        <taxon>Nematoda</taxon>
        <taxon>Enoplea</taxon>
        <taxon>Dorylaimia</taxon>
        <taxon>Trichinellida</taxon>
        <taxon>Trichinellidae</taxon>
        <taxon>Trichinella</taxon>
    </lineage>
</organism>
<protein>
    <submittedName>
        <fullName evidence="1">Uncharacterized protein</fullName>
    </submittedName>
</protein>
<reference evidence="1 2" key="1">
    <citation type="submission" date="2015-01" db="EMBL/GenBank/DDBJ databases">
        <title>Evolution of Trichinella species and genotypes.</title>
        <authorList>
            <person name="Korhonen P.K."/>
            <person name="Edoardo P."/>
            <person name="Giuseppe L.R."/>
            <person name="Gasser R.B."/>
        </authorList>
    </citation>
    <scope>NUCLEOTIDE SEQUENCE [LARGE SCALE GENOMIC DNA]</scope>
    <source>
        <strain evidence="1">ISS1029</strain>
    </source>
</reference>
<comment type="caution">
    <text evidence="1">The sequence shown here is derived from an EMBL/GenBank/DDBJ whole genome shotgun (WGS) entry which is preliminary data.</text>
</comment>
<proteinExistence type="predicted"/>
<dbReference type="EMBL" id="JYDP01003022">
    <property type="protein sequence ID" value="KRY96242.1"/>
    <property type="molecule type" value="Genomic_DNA"/>
</dbReference>
<gene>
    <name evidence="1" type="ORF">T11_13748</name>
</gene>
<keyword evidence="2" id="KW-1185">Reference proteome</keyword>
<dbReference type="AlphaFoldDB" id="A0A0V1GDT4"/>
<name>A0A0V1GDT4_9BILA</name>
<dbReference type="Proteomes" id="UP000055024">
    <property type="component" value="Unassembled WGS sequence"/>
</dbReference>